<organism evidence="1">
    <name type="scientific">Prevotella amnii</name>
    <dbReference type="NCBI Taxonomy" id="419005"/>
    <lineage>
        <taxon>Bacteria</taxon>
        <taxon>Pseudomonadati</taxon>
        <taxon>Bacteroidota</taxon>
        <taxon>Bacteroidia</taxon>
        <taxon>Bacteroidales</taxon>
        <taxon>Prevotellaceae</taxon>
        <taxon>Prevotella</taxon>
    </lineage>
</organism>
<protein>
    <submittedName>
        <fullName evidence="1">Uncharacterized protein</fullName>
    </submittedName>
</protein>
<evidence type="ECO:0000313" key="2">
    <source>
        <dbReference type="Proteomes" id="UP000070531"/>
    </source>
</evidence>
<dbReference type="EMBL" id="LSDL01000111">
    <property type="protein sequence ID" value="KXB75960.1"/>
    <property type="molecule type" value="Genomic_DNA"/>
</dbReference>
<accession>A0A134B7Q0</accession>
<reference evidence="1 2" key="1">
    <citation type="submission" date="2016-01" db="EMBL/GenBank/DDBJ databases">
        <authorList>
            <person name="Oliw E.H."/>
        </authorList>
    </citation>
    <scope>NUCLEOTIDE SEQUENCE [LARGE SCALE GENOMIC DNA]</scope>
    <source>
        <strain evidence="1 2">DNF00307</strain>
    </source>
</reference>
<dbReference type="PATRIC" id="fig|419005.5.peg.1685"/>
<evidence type="ECO:0000313" key="1">
    <source>
        <dbReference type="EMBL" id="KXB75960.1"/>
    </source>
</evidence>
<name>A0A134B7Q0_9BACT</name>
<dbReference type="STRING" id="419005.HMPREF1860_01688"/>
<dbReference type="AlphaFoldDB" id="A0A134B7Q0"/>
<sequence>MKGKVLANATSQTNSLEMHTYPHSALRGCKDWVILCRADTVLKSV</sequence>
<proteinExistence type="predicted"/>
<comment type="caution">
    <text evidence="1">The sequence shown here is derived from an EMBL/GenBank/DDBJ whole genome shotgun (WGS) entry which is preliminary data.</text>
</comment>
<dbReference type="Proteomes" id="UP000070531">
    <property type="component" value="Unassembled WGS sequence"/>
</dbReference>
<gene>
    <name evidence="1" type="ORF">HMPREF1860_01688</name>
</gene>